<accession>A0ABY7XSG1</accession>
<dbReference type="Proteomes" id="UP001215097">
    <property type="component" value="Chromosome"/>
</dbReference>
<evidence type="ECO:0000259" key="2">
    <source>
        <dbReference type="Pfam" id="PF01425"/>
    </source>
</evidence>
<gene>
    <name evidence="3" type="ORF">KV395_17765</name>
</gene>
<feature type="signal peptide" evidence="1">
    <location>
        <begin position="1"/>
        <end position="22"/>
    </location>
</feature>
<evidence type="ECO:0000313" key="4">
    <source>
        <dbReference type="Proteomes" id="UP001215097"/>
    </source>
</evidence>
<evidence type="ECO:0000313" key="3">
    <source>
        <dbReference type="EMBL" id="WDM44982.1"/>
    </source>
</evidence>
<dbReference type="Gene3D" id="3.90.1300.10">
    <property type="entry name" value="Amidase signature (AS) domain"/>
    <property type="match status" value="1"/>
</dbReference>
<dbReference type="RefSeq" id="WP_282215141.1">
    <property type="nucleotide sequence ID" value="NZ_BAAAUN010000001.1"/>
</dbReference>
<proteinExistence type="predicted"/>
<reference evidence="3 4" key="1">
    <citation type="submission" date="2021-06" db="EMBL/GenBank/DDBJ databases">
        <title>Genome-based taxonomic framework of Microbacterium strains isolated from marine environment, the description of four new species and reclassification of four preexisting species.</title>
        <authorList>
            <person name="Lee S.D."/>
            <person name="Kim S.-M."/>
            <person name="Byeon Y.-S."/>
            <person name="Yang H.L."/>
            <person name="Kim I.S."/>
        </authorList>
    </citation>
    <scope>NUCLEOTIDE SEQUENCE [LARGE SCALE GENOMIC DNA]</scope>
    <source>
        <strain evidence="3 4">KACC 14465</strain>
    </source>
</reference>
<sequence length="532" mass="56549">MLKTNRNRLRGGVALMAVACLAAPLAACTVSVELPRPERDMSTFLDEMTIPELQRAMDEGEVDAEQLTQGYIDRIEELNPTLHAVLEVNPDALDIARESDERRESDQSRGPLEGIPVLIKGNMDTADQQMTTAGSTALSDSKPEQDAFLVQRLRDAGAIVLGKTNLSEWSNFYSSRQIPGWSAVGGQTGNAYDLERTPCGSSSGAAVAAAAALATVTIGTDTDGSITCPAASASTVGLKPTLGVVSRSGVIPITSAQDSPGPIARTVTDAAITLQVIAGFDDTDAGSIDGGLPQDLDEMLDQNALRGSRIGVWRDGHEGIDDEADDAFDMSVEVLRGMGAEVVEGADVPDIASLVPTDLLPALLTEFKHGLNGYLAATPGAHPQSLTELIAYNQEHAEVELPSPLEQDWLVMADQTEGNLDDPEYLAHRETVTTRAQESVDEVLQKYDLDAIVTISDLPALPLHSDEHPPFQSSTRNTSSAGYPHVTVPTGFTESGLPIGLSFIGTRLSDSSLISFAYAYEQAVDARRAPKL</sequence>
<dbReference type="PANTHER" id="PTHR42678:SF34">
    <property type="entry name" value="OS04G0183300 PROTEIN"/>
    <property type="match status" value="1"/>
</dbReference>
<keyword evidence="4" id="KW-1185">Reference proteome</keyword>
<protein>
    <recommendedName>
        <fullName evidence="2">Amidase domain-containing protein</fullName>
    </recommendedName>
</protein>
<dbReference type="InterPro" id="IPR023631">
    <property type="entry name" value="Amidase_dom"/>
</dbReference>
<name>A0ABY7XSG1_MICLT</name>
<keyword evidence="1" id="KW-0732">Signal</keyword>
<dbReference type="InterPro" id="IPR036928">
    <property type="entry name" value="AS_sf"/>
</dbReference>
<dbReference type="EMBL" id="CP078075">
    <property type="protein sequence ID" value="WDM44982.1"/>
    <property type="molecule type" value="Genomic_DNA"/>
</dbReference>
<dbReference type="PANTHER" id="PTHR42678">
    <property type="entry name" value="AMIDASE"/>
    <property type="match status" value="1"/>
</dbReference>
<evidence type="ECO:0000256" key="1">
    <source>
        <dbReference type="SAM" id="SignalP"/>
    </source>
</evidence>
<dbReference type="SUPFAM" id="SSF75304">
    <property type="entry name" value="Amidase signature (AS) enzymes"/>
    <property type="match status" value="1"/>
</dbReference>
<organism evidence="3 4">
    <name type="scientific">Microbacterium luteolum</name>
    <name type="common">Aureobacterium luteolum</name>
    <dbReference type="NCBI Taxonomy" id="69367"/>
    <lineage>
        <taxon>Bacteria</taxon>
        <taxon>Bacillati</taxon>
        <taxon>Actinomycetota</taxon>
        <taxon>Actinomycetes</taxon>
        <taxon>Micrococcales</taxon>
        <taxon>Microbacteriaceae</taxon>
        <taxon>Microbacterium</taxon>
    </lineage>
</organism>
<dbReference type="Pfam" id="PF01425">
    <property type="entry name" value="Amidase"/>
    <property type="match status" value="1"/>
</dbReference>
<feature type="chain" id="PRO_5045819237" description="Amidase domain-containing protein" evidence="1">
    <location>
        <begin position="23"/>
        <end position="532"/>
    </location>
</feature>
<feature type="domain" description="Amidase" evidence="2">
    <location>
        <begin position="67"/>
        <end position="513"/>
    </location>
</feature>